<proteinExistence type="predicted"/>
<organism evidence="3 4">
    <name type="scientific">Willisornis vidua</name>
    <name type="common">Xingu scale-backed antbird</name>
    <dbReference type="NCBI Taxonomy" id="1566151"/>
    <lineage>
        <taxon>Eukaryota</taxon>
        <taxon>Metazoa</taxon>
        <taxon>Chordata</taxon>
        <taxon>Craniata</taxon>
        <taxon>Vertebrata</taxon>
        <taxon>Euteleostomi</taxon>
        <taxon>Archelosauria</taxon>
        <taxon>Archosauria</taxon>
        <taxon>Dinosauria</taxon>
        <taxon>Saurischia</taxon>
        <taxon>Theropoda</taxon>
        <taxon>Coelurosauria</taxon>
        <taxon>Aves</taxon>
        <taxon>Neognathae</taxon>
        <taxon>Neoaves</taxon>
        <taxon>Telluraves</taxon>
        <taxon>Australaves</taxon>
        <taxon>Passeriformes</taxon>
        <taxon>Thamnophilidae</taxon>
        <taxon>Willisornis</taxon>
    </lineage>
</organism>
<evidence type="ECO:0000313" key="3">
    <source>
        <dbReference type="EMBL" id="KAJ7404619.1"/>
    </source>
</evidence>
<evidence type="ECO:0000313" key="4">
    <source>
        <dbReference type="Proteomes" id="UP001145742"/>
    </source>
</evidence>
<sequence length="384" mass="43477">MQERDWSSSGGKVWESLALQPRLEKVGPTHPGAGIQISGDGSPLEPWLFAVEYLVQLHAVAWRSDSTANMFGDLLVESQRVLEYLTGEDSSILQEDIEAGLPDRTKVLCHMVYLAVDEAITASWVGSFLFQIKHALLLRMREPTVTDSSVFKLQVIKNLLFVAKVVYLLAPASEEDKEAEEFSCEVEEQEASEDEKDISSQGDEEKEETQEKGQPATLLWLMKKLSVMAKREAAYSPKVPLKRSCIFKFLGAISVDLGKDRIKPYLPTILTPLYRELNSNYAEQDPTLKNLSQEIIDLLKKLVGLEVFSLAFSSVQKQANQKRAMRKKQRALQTVANPDIAARRKLKRHKNKAETRKRKLESLRPMLKAKRRRSHALKDLAMVE</sequence>
<keyword evidence="4" id="KW-1185">Reference proteome</keyword>
<feature type="compositionally biased region" description="Acidic residues" evidence="1">
    <location>
        <begin position="179"/>
        <end position="208"/>
    </location>
</feature>
<protein>
    <submittedName>
        <fullName evidence="3">Small subunit processome component 20</fullName>
    </submittedName>
</protein>
<name>A0ABQ9CL62_9PASS</name>
<feature type="domain" description="U3 small nucleolar RNA-associated protein 20 C-terminal" evidence="2">
    <location>
        <begin position="151"/>
        <end position="361"/>
    </location>
</feature>
<evidence type="ECO:0000256" key="1">
    <source>
        <dbReference type="SAM" id="MobiDB-lite"/>
    </source>
</evidence>
<gene>
    <name evidence="3" type="ORF">WISP_144328</name>
</gene>
<comment type="caution">
    <text evidence="3">The sequence shown here is derived from an EMBL/GenBank/DDBJ whole genome shotgun (WGS) entry which is preliminary data.</text>
</comment>
<reference evidence="3" key="1">
    <citation type="submission" date="2019-10" db="EMBL/GenBank/DDBJ databases">
        <authorList>
            <person name="Soares A.E.R."/>
            <person name="Aleixo A."/>
            <person name="Schneider P."/>
            <person name="Miyaki C.Y."/>
            <person name="Schneider M.P."/>
            <person name="Mello C."/>
            <person name="Vasconcelos A.T.R."/>
        </authorList>
    </citation>
    <scope>NUCLEOTIDE SEQUENCE</scope>
    <source>
        <tissue evidence="3">Muscle</tissue>
    </source>
</reference>
<dbReference type="EMBL" id="WHWB01034760">
    <property type="protein sequence ID" value="KAJ7404619.1"/>
    <property type="molecule type" value="Genomic_DNA"/>
</dbReference>
<dbReference type="Proteomes" id="UP001145742">
    <property type="component" value="Unassembled WGS sequence"/>
</dbReference>
<dbReference type="PANTHER" id="PTHR17695">
    <property type="entry name" value="SMALL SUBUNIT PROCESSOME COMPONENT 20 HOMOLOG"/>
    <property type="match status" value="1"/>
</dbReference>
<dbReference type="PANTHER" id="PTHR17695:SF11">
    <property type="entry name" value="SMALL SUBUNIT PROCESSOME COMPONENT 20 HOMOLOG"/>
    <property type="match status" value="1"/>
</dbReference>
<evidence type="ECO:0000259" key="2">
    <source>
        <dbReference type="Pfam" id="PF23099"/>
    </source>
</evidence>
<accession>A0ABQ9CL62</accession>
<dbReference type="Pfam" id="PF23099">
    <property type="entry name" value="UTP20_C"/>
    <property type="match status" value="1"/>
</dbReference>
<feature type="region of interest" description="Disordered" evidence="1">
    <location>
        <begin position="179"/>
        <end position="213"/>
    </location>
</feature>
<dbReference type="InterPro" id="IPR052575">
    <property type="entry name" value="SSU_processome_comp_20"/>
</dbReference>
<dbReference type="InterPro" id="IPR057525">
    <property type="entry name" value="UTP20_C"/>
</dbReference>